<dbReference type="Pfam" id="PF00753">
    <property type="entry name" value="Lactamase_B"/>
    <property type="match status" value="1"/>
</dbReference>
<dbReference type="CDD" id="cd07731">
    <property type="entry name" value="ComA-like_MBL-fold"/>
    <property type="match status" value="1"/>
</dbReference>
<feature type="domain" description="Metallo-beta-lactamase" evidence="2">
    <location>
        <begin position="126"/>
        <end position="294"/>
    </location>
</feature>
<proteinExistence type="predicted"/>
<dbReference type="PANTHER" id="PTHR30619:SF1">
    <property type="entry name" value="RECOMBINATION PROTEIN 2"/>
    <property type="match status" value="1"/>
</dbReference>
<accession>A0ABW1DM59</accession>
<dbReference type="EMBL" id="JBHSOH010000012">
    <property type="protein sequence ID" value="MFC5848904.1"/>
    <property type="molecule type" value="Genomic_DNA"/>
</dbReference>
<dbReference type="InterPro" id="IPR035681">
    <property type="entry name" value="ComA-like_MBL"/>
</dbReference>
<reference evidence="4" key="1">
    <citation type="journal article" date="2019" name="Int. J. Syst. Evol. Microbiol.">
        <title>The Global Catalogue of Microorganisms (GCM) 10K type strain sequencing project: providing services to taxonomists for standard genome sequencing and annotation.</title>
        <authorList>
            <consortium name="The Broad Institute Genomics Platform"/>
            <consortium name="The Broad Institute Genome Sequencing Center for Infectious Disease"/>
            <person name="Wu L."/>
            <person name="Ma J."/>
        </authorList>
    </citation>
    <scope>NUCLEOTIDE SEQUENCE [LARGE SCALE GENOMIC DNA]</scope>
    <source>
        <strain evidence="4">CGMCC 1.15053</strain>
    </source>
</reference>
<dbReference type="PANTHER" id="PTHR30619">
    <property type="entry name" value="DNA INTERNALIZATION/COMPETENCE PROTEIN COMEC/REC2"/>
    <property type="match status" value="1"/>
</dbReference>
<name>A0ABW1DM59_9DEIO</name>
<dbReference type="InterPro" id="IPR001279">
    <property type="entry name" value="Metallo-B-lactamas"/>
</dbReference>
<organism evidence="3 4">
    <name type="scientific">Deinococcus petrolearius</name>
    <dbReference type="NCBI Taxonomy" id="1751295"/>
    <lineage>
        <taxon>Bacteria</taxon>
        <taxon>Thermotogati</taxon>
        <taxon>Deinococcota</taxon>
        <taxon>Deinococci</taxon>
        <taxon>Deinococcales</taxon>
        <taxon>Deinococcaceae</taxon>
        <taxon>Deinococcus</taxon>
    </lineage>
</organism>
<dbReference type="Gene3D" id="3.60.15.10">
    <property type="entry name" value="Ribonuclease Z/Hydroxyacylglutathione hydrolase-like"/>
    <property type="match status" value="1"/>
</dbReference>
<dbReference type="SMART" id="SM00849">
    <property type="entry name" value="Lactamase_B"/>
    <property type="match status" value="1"/>
</dbReference>
<evidence type="ECO:0000256" key="1">
    <source>
        <dbReference type="SAM" id="MobiDB-lite"/>
    </source>
</evidence>
<dbReference type="InterPro" id="IPR052159">
    <property type="entry name" value="Competence_DNA_uptake"/>
</dbReference>
<gene>
    <name evidence="3" type="ORF">ACFPQ6_11345</name>
</gene>
<feature type="compositionally biased region" description="Low complexity" evidence="1">
    <location>
        <begin position="63"/>
        <end position="74"/>
    </location>
</feature>
<feature type="region of interest" description="Disordered" evidence="1">
    <location>
        <begin position="1"/>
        <end position="74"/>
    </location>
</feature>
<dbReference type="RefSeq" id="WP_380049389.1">
    <property type="nucleotide sequence ID" value="NZ_JBHSOH010000012.1"/>
</dbReference>
<dbReference type="SUPFAM" id="SSF56281">
    <property type="entry name" value="Metallo-hydrolase/oxidoreductase"/>
    <property type="match status" value="1"/>
</dbReference>
<evidence type="ECO:0000259" key="2">
    <source>
        <dbReference type="SMART" id="SM00849"/>
    </source>
</evidence>
<dbReference type="Proteomes" id="UP001595979">
    <property type="component" value="Unassembled WGS sequence"/>
</dbReference>
<evidence type="ECO:0000313" key="3">
    <source>
        <dbReference type="EMBL" id="MFC5848904.1"/>
    </source>
</evidence>
<feature type="compositionally biased region" description="Low complexity" evidence="1">
    <location>
        <begin position="21"/>
        <end position="39"/>
    </location>
</feature>
<dbReference type="InterPro" id="IPR036866">
    <property type="entry name" value="RibonucZ/Hydroxyglut_hydro"/>
</dbReference>
<sequence>MSGDRNKPAARAAAKKDPKPAVKAPAGSGKAGHAGAARTGRGEAARPAARPAGGGKGKRGHAAPRGPLRTRLTRPTPSDLLALLVIGLTAALGACAGQRDGDGGSGGGGGTLPTGQVTVRFLDVGQGDAVLVRSPEGKTLLVDGGGSTTRMKELLSEYGVDKVDLMVATHADSDHITGLVTAAQEASPTLFINNGLAGTTRTWERLVAALRAEGTTFQKASNQVVNLGSVKVRVISPPPDMGDDQNANSVGLRIDFGRFGALMTGDSETPETRAWLAEDRPELRGPVQVYKSIHHGAANGDNQAWLGAVKPETVTISVGPNNYGHPTREALDLYARNGVEVYRTDRQGTVTFTGSADGSYKVTTEK</sequence>
<evidence type="ECO:0000313" key="4">
    <source>
        <dbReference type="Proteomes" id="UP001595979"/>
    </source>
</evidence>
<protein>
    <submittedName>
        <fullName evidence="3">ComEC/Rec2 family competence protein</fullName>
    </submittedName>
</protein>
<keyword evidence="4" id="KW-1185">Reference proteome</keyword>
<comment type="caution">
    <text evidence="3">The sequence shown here is derived from an EMBL/GenBank/DDBJ whole genome shotgun (WGS) entry which is preliminary data.</text>
</comment>